<keyword evidence="5" id="KW-0408">Iron</keyword>
<dbReference type="InterPro" id="IPR051536">
    <property type="entry name" value="UDG_Type-4/5"/>
</dbReference>
<feature type="domain" description="Uracil-DNA glycosylase-like" evidence="10">
    <location>
        <begin position="39"/>
        <end position="207"/>
    </location>
</feature>
<evidence type="ECO:0000256" key="1">
    <source>
        <dbReference type="ARBA" id="ARBA00022485"/>
    </source>
</evidence>
<evidence type="ECO:0000256" key="5">
    <source>
        <dbReference type="ARBA" id="ARBA00023004"/>
    </source>
</evidence>
<dbReference type="SMART" id="SM00987">
    <property type="entry name" value="UreE_C"/>
    <property type="match status" value="1"/>
</dbReference>
<keyword evidence="12" id="KW-1185">Reference proteome</keyword>
<keyword evidence="3" id="KW-0227">DNA damage</keyword>
<proteinExistence type="inferred from homology"/>
<evidence type="ECO:0000256" key="2">
    <source>
        <dbReference type="ARBA" id="ARBA00022723"/>
    </source>
</evidence>
<reference evidence="11" key="2">
    <citation type="submission" date="2020-09" db="EMBL/GenBank/DDBJ databases">
        <authorList>
            <person name="Sun Q."/>
            <person name="Zhou Y."/>
        </authorList>
    </citation>
    <scope>NUCLEOTIDE SEQUENCE</scope>
    <source>
        <strain evidence="11">CGMCC 1.15254</strain>
    </source>
</reference>
<dbReference type="GO" id="GO:0033958">
    <property type="term" value="F:DNA-deoxyinosine glycosylase activity"/>
    <property type="evidence" value="ECO:0007669"/>
    <property type="project" value="InterPro"/>
</dbReference>
<evidence type="ECO:0000256" key="6">
    <source>
        <dbReference type="ARBA" id="ARBA00023014"/>
    </source>
</evidence>
<dbReference type="InterPro" id="IPR036895">
    <property type="entry name" value="Uracil-DNA_glycosylase-like_sf"/>
</dbReference>
<dbReference type="SMART" id="SM00986">
    <property type="entry name" value="UDG"/>
    <property type="match status" value="1"/>
</dbReference>
<dbReference type="GO" id="GO:0006284">
    <property type="term" value="P:base-excision repair"/>
    <property type="evidence" value="ECO:0007669"/>
    <property type="project" value="InterPro"/>
</dbReference>
<keyword evidence="1" id="KW-0004">4Fe-4S</keyword>
<dbReference type="EMBL" id="BMHV01000020">
    <property type="protein sequence ID" value="GGF70527.1"/>
    <property type="molecule type" value="Genomic_DNA"/>
</dbReference>
<dbReference type="Pfam" id="PF03167">
    <property type="entry name" value="UDG"/>
    <property type="match status" value="1"/>
</dbReference>
<dbReference type="GO" id="GO:0046872">
    <property type="term" value="F:metal ion binding"/>
    <property type="evidence" value="ECO:0007669"/>
    <property type="project" value="UniProtKB-KW"/>
</dbReference>
<evidence type="ECO:0000313" key="11">
    <source>
        <dbReference type="EMBL" id="GGF70527.1"/>
    </source>
</evidence>
<dbReference type="GO" id="GO:0004844">
    <property type="term" value="F:uracil DNA N-glycosylase activity"/>
    <property type="evidence" value="ECO:0007669"/>
    <property type="project" value="InterPro"/>
</dbReference>
<dbReference type="GO" id="GO:0051539">
    <property type="term" value="F:4 iron, 4 sulfur cluster binding"/>
    <property type="evidence" value="ECO:0007669"/>
    <property type="project" value="UniProtKB-KW"/>
</dbReference>
<dbReference type="PANTHER" id="PTHR33693">
    <property type="entry name" value="TYPE-5 URACIL-DNA GLYCOSYLASE"/>
    <property type="match status" value="1"/>
</dbReference>
<accession>A0A917FFF5</accession>
<dbReference type="CDD" id="cd10031">
    <property type="entry name" value="UDG-F5_TTUDGB_like"/>
    <property type="match status" value="1"/>
</dbReference>
<evidence type="ECO:0000256" key="4">
    <source>
        <dbReference type="ARBA" id="ARBA00022801"/>
    </source>
</evidence>
<dbReference type="InterPro" id="IPR005122">
    <property type="entry name" value="Uracil-DNA_glycosylase-like"/>
</dbReference>
<sequence length="216" mass="23836">MTFSAPSMPEHDCGFCPRLVEFRESNREKFPDFFNGPVPSFGPLEAQLLVVGLAPGLKGANCTGRPFTGDYAGDLLYPTLKTFGFAHGDYGARPDDGFELHNCRITNAVRCVPPQNKTIASEERACRPFLIDEMGAMKNLRVLVALGGVAHNAVIQTLGLKKSQWKFGHNIRHDLGGGLPVLFNSYHCSRYNTNTGRLTQEMFHDVFRSVCAELNA</sequence>
<dbReference type="PANTHER" id="PTHR33693:SF3">
    <property type="entry name" value="TYPE-5 URACIL-DNA GLYCOSYLASE"/>
    <property type="match status" value="1"/>
</dbReference>
<dbReference type="InterPro" id="IPR044147">
    <property type="entry name" value="UdgB-like"/>
</dbReference>
<organism evidence="11 12">
    <name type="scientific">Terasakiella brassicae</name>
    <dbReference type="NCBI Taxonomy" id="1634917"/>
    <lineage>
        <taxon>Bacteria</taxon>
        <taxon>Pseudomonadati</taxon>
        <taxon>Pseudomonadota</taxon>
        <taxon>Alphaproteobacteria</taxon>
        <taxon>Rhodospirillales</taxon>
        <taxon>Terasakiellaceae</taxon>
        <taxon>Terasakiella</taxon>
    </lineage>
</organism>
<dbReference type="AlphaFoldDB" id="A0A917FFF5"/>
<evidence type="ECO:0000256" key="9">
    <source>
        <dbReference type="ARBA" id="ARBA00023887"/>
    </source>
</evidence>
<comment type="caution">
    <text evidence="11">The sequence shown here is derived from an EMBL/GenBank/DDBJ whole genome shotgun (WGS) entry which is preliminary data.</text>
</comment>
<keyword evidence="6" id="KW-0411">Iron-sulfur</keyword>
<evidence type="ECO:0000256" key="7">
    <source>
        <dbReference type="ARBA" id="ARBA00023204"/>
    </source>
</evidence>
<name>A0A917FFF5_9PROT</name>
<dbReference type="Proteomes" id="UP000632498">
    <property type="component" value="Unassembled WGS sequence"/>
</dbReference>
<evidence type="ECO:0000256" key="8">
    <source>
        <dbReference type="ARBA" id="ARBA00023779"/>
    </source>
</evidence>
<dbReference type="SUPFAM" id="SSF52141">
    <property type="entry name" value="Uracil-DNA glycosylase-like"/>
    <property type="match status" value="1"/>
</dbReference>
<protein>
    <recommendedName>
        <fullName evidence="9">Type-5 uracil-DNA glycosylase</fullName>
    </recommendedName>
</protein>
<evidence type="ECO:0000256" key="3">
    <source>
        <dbReference type="ARBA" id="ARBA00022763"/>
    </source>
</evidence>
<comment type="similarity">
    <text evidence="8">Belongs to the uracil-DNA glycosylase (UDG) superfamily. Type 5 (UDGb) family.</text>
</comment>
<evidence type="ECO:0000313" key="12">
    <source>
        <dbReference type="Proteomes" id="UP000632498"/>
    </source>
</evidence>
<reference evidence="11" key="1">
    <citation type="journal article" date="2014" name="Int. J. Syst. Evol. Microbiol.">
        <title>Complete genome sequence of Corynebacterium casei LMG S-19264T (=DSM 44701T), isolated from a smear-ripened cheese.</title>
        <authorList>
            <consortium name="US DOE Joint Genome Institute (JGI-PGF)"/>
            <person name="Walter F."/>
            <person name="Albersmeier A."/>
            <person name="Kalinowski J."/>
            <person name="Ruckert C."/>
        </authorList>
    </citation>
    <scope>NUCLEOTIDE SEQUENCE</scope>
    <source>
        <strain evidence="11">CGMCC 1.15254</strain>
    </source>
</reference>
<evidence type="ECO:0000259" key="10">
    <source>
        <dbReference type="SMART" id="SM00986"/>
    </source>
</evidence>
<dbReference type="RefSeq" id="WP_188665941.1">
    <property type="nucleotide sequence ID" value="NZ_BMHV01000020.1"/>
</dbReference>
<keyword evidence="2" id="KW-0479">Metal-binding</keyword>
<dbReference type="Gene3D" id="3.40.470.10">
    <property type="entry name" value="Uracil-DNA glycosylase-like domain"/>
    <property type="match status" value="1"/>
</dbReference>
<keyword evidence="4" id="KW-0378">Hydrolase</keyword>
<gene>
    <name evidence="11" type="ORF">GCM10011332_25620</name>
</gene>
<keyword evidence="7" id="KW-0234">DNA repair</keyword>